<dbReference type="InterPro" id="IPR011706">
    <property type="entry name" value="Cu-oxidase_C"/>
</dbReference>
<dbReference type="PROSITE" id="PS00080">
    <property type="entry name" value="MULTICOPPER_OXIDASE2"/>
    <property type="match status" value="1"/>
</dbReference>
<feature type="domain" description="Plastocyanin-like" evidence="4">
    <location>
        <begin position="209"/>
        <end position="296"/>
    </location>
</feature>
<keyword evidence="3" id="KW-0186">Copper</keyword>
<dbReference type="PANTHER" id="PTHR11709">
    <property type="entry name" value="MULTI-COPPER OXIDASE"/>
    <property type="match status" value="1"/>
</dbReference>
<evidence type="ECO:0000313" key="7">
    <source>
        <dbReference type="EMBL" id="OAT72518.1"/>
    </source>
</evidence>
<dbReference type="Proteomes" id="UP000078290">
    <property type="component" value="Unassembled WGS sequence"/>
</dbReference>
<comment type="caution">
    <text evidence="7">The sequence shown here is derived from an EMBL/GenBank/DDBJ whole genome shotgun (WGS) entry which is preliminary data.</text>
</comment>
<proteinExistence type="predicted"/>
<keyword evidence="2" id="KW-0560">Oxidoreductase</keyword>
<evidence type="ECO:0000259" key="5">
    <source>
        <dbReference type="Pfam" id="PF07731"/>
    </source>
</evidence>
<evidence type="ECO:0000259" key="6">
    <source>
        <dbReference type="Pfam" id="PF07732"/>
    </source>
</evidence>
<dbReference type="InterPro" id="IPR008972">
    <property type="entry name" value="Cupredoxin"/>
</dbReference>
<dbReference type="InterPro" id="IPR011707">
    <property type="entry name" value="Cu-oxidase-like_N"/>
</dbReference>
<dbReference type="InterPro" id="IPR045087">
    <property type="entry name" value="Cu-oxidase_fam"/>
</dbReference>
<dbReference type="SUPFAM" id="SSF49503">
    <property type="entry name" value="Cupredoxins"/>
    <property type="match status" value="3"/>
</dbReference>
<reference evidence="8" key="1">
    <citation type="submission" date="2016-05" db="EMBL/GenBank/DDBJ databases">
        <authorList>
            <person name="Wang W."/>
            <person name="Zhu L."/>
        </authorList>
    </citation>
    <scope>NUCLEOTIDE SEQUENCE [LARGE SCALE GENOMIC DNA]</scope>
    <source>
        <strain evidence="8">W-2</strain>
    </source>
</reference>
<dbReference type="CDD" id="cd13861">
    <property type="entry name" value="CuRO_1_CumA_like"/>
    <property type="match status" value="1"/>
</dbReference>
<dbReference type="PANTHER" id="PTHR11709:SF394">
    <property type="entry name" value="FI03373P-RELATED"/>
    <property type="match status" value="1"/>
</dbReference>
<dbReference type="Gene3D" id="2.60.40.420">
    <property type="entry name" value="Cupredoxins - blue copper proteins"/>
    <property type="match status" value="2"/>
</dbReference>
<evidence type="ECO:0000259" key="4">
    <source>
        <dbReference type="Pfam" id="PF00394"/>
    </source>
</evidence>
<dbReference type="GO" id="GO:0005507">
    <property type="term" value="F:copper ion binding"/>
    <property type="evidence" value="ECO:0007669"/>
    <property type="project" value="InterPro"/>
</dbReference>
<accession>A0A1B7KR02</accession>
<dbReference type="GO" id="GO:0016491">
    <property type="term" value="F:oxidoreductase activity"/>
    <property type="evidence" value="ECO:0007669"/>
    <property type="project" value="UniProtKB-KW"/>
</dbReference>
<dbReference type="OrthoDB" id="9757546at2"/>
<evidence type="ECO:0000313" key="8">
    <source>
        <dbReference type="Proteomes" id="UP000078290"/>
    </source>
</evidence>
<dbReference type="Pfam" id="PF00394">
    <property type="entry name" value="Cu-oxidase"/>
    <property type="match status" value="1"/>
</dbReference>
<dbReference type="InterPro" id="IPR002355">
    <property type="entry name" value="Cu_oxidase_Cu_BS"/>
</dbReference>
<dbReference type="CDD" id="cd04202">
    <property type="entry name" value="CuRO_D2_2dMcoN_like"/>
    <property type="match status" value="1"/>
</dbReference>
<evidence type="ECO:0008006" key="9">
    <source>
        <dbReference type="Google" id="ProtNLM"/>
    </source>
</evidence>
<dbReference type="Pfam" id="PF07731">
    <property type="entry name" value="Cu-oxidase_2"/>
    <property type="match status" value="1"/>
</dbReference>
<evidence type="ECO:0000256" key="1">
    <source>
        <dbReference type="ARBA" id="ARBA00022723"/>
    </source>
</evidence>
<dbReference type="InterPro" id="IPR001117">
    <property type="entry name" value="Cu-oxidase_2nd"/>
</dbReference>
<dbReference type="RefSeq" id="WP_064552301.1">
    <property type="nucleotide sequence ID" value="NZ_LXMA01000034.1"/>
</dbReference>
<evidence type="ECO:0000256" key="3">
    <source>
        <dbReference type="ARBA" id="ARBA00023008"/>
    </source>
</evidence>
<name>A0A1B7KR02_PARTM</name>
<sequence length="473" mass="52922">MRSNLIQVRNMARTLLLLIFISTMGACGKYPDEINMGAHTHHQKENSMGGGNAVSCSNLTEPPSNAPVKSFDLTAAKTFVRLKSEKMVKAWTFNGTTPGPELRVREGDRVVVKLTNKNIEEGVTIHWHGVVLPCSQDGVPGVTQDVVRPGEQYTYEFVAKHPGTYWYHSHQLSSEQVKRGLIGRLIVEPKEKTFHYDRDYAVILQRLGENEYLTNGQEGGLKLEATPGETVRLRLINAYNRVQWMGVAGASFQVVSIDGHDLNEPDVIQNEWIPIGGGQRYDILFTMPDNGQVRVYSKKQKDWTISLGKGRAPKKLSKHAKIFDFTTYGTPKEDGISPDMHFDRTYDLVLGPADINGKRFHDIPPIIVKEGEWVKVRIEHKLGAEHPMHLHGHIFKILTKNGKPLSGSPIYADSVLLFQGDVYEIAFQANNPGLWMEHCHNLNHAAAGMSMMVNYEGVTTPFRVGTKSGNFPD</sequence>
<keyword evidence="1" id="KW-0479">Metal-binding</keyword>
<gene>
    <name evidence="7" type="ORF">A7K69_10405</name>
</gene>
<dbReference type="EMBL" id="LXMA01000034">
    <property type="protein sequence ID" value="OAT72518.1"/>
    <property type="molecule type" value="Genomic_DNA"/>
</dbReference>
<feature type="domain" description="Plastocyanin-like" evidence="6">
    <location>
        <begin position="83"/>
        <end position="191"/>
    </location>
</feature>
<dbReference type="PROSITE" id="PS51257">
    <property type="entry name" value="PROKAR_LIPOPROTEIN"/>
    <property type="match status" value="1"/>
</dbReference>
<protein>
    <recommendedName>
        <fullName evidence="9">Copper-containing nitrite reductase</fullName>
    </recommendedName>
</protein>
<feature type="domain" description="Plastocyanin-like" evidence="5">
    <location>
        <begin position="350"/>
        <end position="454"/>
    </location>
</feature>
<dbReference type="Pfam" id="PF07732">
    <property type="entry name" value="Cu-oxidase_3"/>
    <property type="match status" value="1"/>
</dbReference>
<evidence type="ECO:0000256" key="2">
    <source>
        <dbReference type="ARBA" id="ARBA00023002"/>
    </source>
</evidence>
<dbReference type="AlphaFoldDB" id="A0A1B7KR02"/>
<organism evidence="7 8">
    <name type="scientific">Parageobacillus thermoglucosidasius</name>
    <name type="common">Geobacillus thermoglucosidasius</name>
    <dbReference type="NCBI Taxonomy" id="1426"/>
    <lineage>
        <taxon>Bacteria</taxon>
        <taxon>Bacillati</taxon>
        <taxon>Bacillota</taxon>
        <taxon>Bacilli</taxon>
        <taxon>Bacillales</taxon>
        <taxon>Anoxybacillaceae</taxon>
        <taxon>Parageobacillus</taxon>
    </lineage>
</organism>